<reference evidence="1 2" key="1">
    <citation type="submission" date="2018-06" db="EMBL/GenBank/DDBJ databases">
        <authorList>
            <consortium name="Pathogen Informatics"/>
            <person name="Doyle S."/>
        </authorList>
    </citation>
    <scope>NUCLEOTIDE SEQUENCE [LARGE SCALE GENOMIC DNA]</scope>
    <source>
        <strain evidence="1 2">NCTC11862</strain>
    </source>
</reference>
<accession>A0A376CP99</accession>
<protein>
    <submittedName>
        <fullName evidence="1">Uncharacterized protein</fullName>
    </submittedName>
</protein>
<sequence>MLNGGNFLNIVPADVAAAVSQLEKPAVSLGMDFKYGSLPDFSLFTSVSGLKEMGDSHNRVIDDNGAQSRQAFANRFSRGCQMVCV</sequence>
<name>A0A376CP99_9CORY</name>
<proteinExistence type="predicted"/>
<dbReference type="AlphaFoldDB" id="A0A376CP99"/>
<dbReference type="Proteomes" id="UP000254467">
    <property type="component" value="Unassembled WGS sequence"/>
</dbReference>
<evidence type="ECO:0000313" key="1">
    <source>
        <dbReference type="EMBL" id="STC69488.1"/>
    </source>
</evidence>
<organism evidence="1 2">
    <name type="scientific">Corynebacterium pilosum</name>
    <dbReference type="NCBI Taxonomy" id="35756"/>
    <lineage>
        <taxon>Bacteria</taxon>
        <taxon>Bacillati</taxon>
        <taxon>Actinomycetota</taxon>
        <taxon>Actinomycetes</taxon>
        <taxon>Mycobacteriales</taxon>
        <taxon>Corynebacteriaceae</taxon>
        <taxon>Corynebacterium</taxon>
    </lineage>
</organism>
<keyword evidence="2" id="KW-1185">Reference proteome</keyword>
<evidence type="ECO:0000313" key="2">
    <source>
        <dbReference type="Proteomes" id="UP000254467"/>
    </source>
</evidence>
<gene>
    <name evidence="1" type="ORF">NCTC11862_01283</name>
</gene>
<dbReference type="EMBL" id="UFXQ01000001">
    <property type="protein sequence ID" value="STC69488.1"/>
    <property type="molecule type" value="Genomic_DNA"/>
</dbReference>
<dbReference type="STRING" id="35756.GCA_001044155_02645"/>